<name>Q30ZC3_OLEA2</name>
<dbReference type="eggNOG" id="COG0607">
    <property type="taxonomic scope" value="Bacteria"/>
</dbReference>
<evidence type="ECO:0000256" key="2">
    <source>
        <dbReference type="ARBA" id="ARBA00022827"/>
    </source>
</evidence>
<sequence>MRRIVIVGEGAAAAKLAARTRRMTENAEVNLVLSSAGDAGKGVFGSYAKKNRISLEQMKTRDVGVLETDELDFDFEKREIHVRSARGWLPMRFDQLVLEINTVPRVPRALRRCDNVVPWPVGDVAALDTILAEIRPSVAVVVGSSRQAVELVRLLASSDVPVRWLRTAPAQSPVLDADMWFHADSLITACAGGVQILDWSSFRLDQLATVTDADGLLVSLESPEAQSVSGDMFFWADPQRAVHPLLANEGIELAENGLLAVDDNFMTGIPDVYAIGSAVSVKHCGAAQLPVVAGEESVFSMARHVADVLSGEQPFSAGAMIAPVTQAFPGGRLFKAGTGLAEALAAGIEAEFAMLKTGGGAAGQAPCAVKLVVDKSTRRVLGVQAVSGDPCGLSDGFASAGALALSGGMTVEMLAALDLPGESGRLLRSAACIVDNKLRGKVFGISPDELIASRAAGAEFFTLDLRSQPEWKKGHIEDACNIPLPQLKERLQDEVPRFTPLVIVGRSSDDAWSVACYLAGLGAGHVYVLDGGMDMWPYETVSQG</sequence>
<dbReference type="InterPro" id="IPR023753">
    <property type="entry name" value="FAD/NAD-binding_dom"/>
</dbReference>
<dbReference type="SUPFAM" id="SSF51905">
    <property type="entry name" value="FAD/NAD(P)-binding domain"/>
    <property type="match status" value="1"/>
</dbReference>
<dbReference type="AlphaFoldDB" id="Q30ZC3"/>
<dbReference type="CDD" id="cd00158">
    <property type="entry name" value="RHOD"/>
    <property type="match status" value="1"/>
</dbReference>
<dbReference type="RefSeq" id="WP_011368070.1">
    <property type="nucleotide sequence ID" value="NC_007519.1"/>
</dbReference>
<dbReference type="SUPFAM" id="SSF55424">
    <property type="entry name" value="FAD/NAD-linked reductases, dimerisation (C-terminal) domain"/>
    <property type="match status" value="1"/>
</dbReference>
<organism evidence="4 5">
    <name type="scientific">Oleidesulfovibrio alaskensis (strain ATCC BAA-1058 / DSM 17464 / G20)</name>
    <name type="common">Desulfovibrio alaskensis</name>
    <dbReference type="NCBI Taxonomy" id="207559"/>
    <lineage>
        <taxon>Bacteria</taxon>
        <taxon>Pseudomonadati</taxon>
        <taxon>Thermodesulfobacteriota</taxon>
        <taxon>Desulfovibrionia</taxon>
        <taxon>Desulfovibrionales</taxon>
        <taxon>Desulfovibrionaceae</taxon>
        <taxon>Oleidesulfovibrio</taxon>
    </lineage>
</organism>
<dbReference type="GO" id="GO:0016491">
    <property type="term" value="F:oxidoreductase activity"/>
    <property type="evidence" value="ECO:0007669"/>
    <property type="project" value="InterPro"/>
</dbReference>
<dbReference type="EMBL" id="CP000112">
    <property type="protein sequence ID" value="ABB38973.1"/>
    <property type="molecule type" value="Genomic_DNA"/>
</dbReference>
<dbReference type="HOGENOM" id="CLU_439245_0_0_7"/>
<gene>
    <name evidence="4" type="ordered locus">Dde_2176</name>
</gene>
<evidence type="ECO:0000256" key="1">
    <source>
        <dbReference type="ARBA" id="ARBA00022630"/>
    </source>
</evidence>
<keyword evidence="2" id="KW-0274">FAD</keyword>
<dbReference type="Gene3D" id="3.50.50.60">
    <property type="entry name" value="FAD/NAD(P)-binding domain"/>
    <property type="match status" value="2"/>
</dbReference>
<dbReference type="eggNOG" id="COG1249">
    <property type="taxonomic scope" value="Bacteria"/>
</dbReference>
<dbReference type="Proteomes" id="UP000002710">
    <property type="component" value="Chromosome"/>
</dbReference>
<evidence type="ECO:0000313" key="5">
    <source>
        <dbReference type="Proteomes" id="UP000002710"/>
    </source>
</evidence>
<reference evidence="4 5" key="1">
    <citation type="journal article" date="2011" name="J. Bacteriol.">
        <title>Complete genome sequence and updated annotation of Desulfovibrio alaskensis G20.</title>
        <authorList>
            <person name="Hauser L.J."/>
            <person name="Land M.L."/>
            <person name="Brown S.D."/>
            <person name="Larimer F."/>
            <person name="Keller K.L."/>
            <person name="Rapp-Giles B.J."/>
            <person name="Price M.N."/>
            <person name="Lin M."/>
            <person name="Bruce D.C."/>
            <person name="Detter J.C."/>
            <person name="Tapia R."/>
            <person name="Han C.S."/>
            <person name="Goodwin L.A."/>
            <person name="Cheng J.F."/>
            <person name="Pitluck S."/>
            <person name="Copeland A."/>
            <person name="Lucas S."/>
            <person name="Nolan M."/>
            <person name="Lapidus A.L."/>
            <person name="Palumbo A.V."/>
            <person name="Wall J.D."/>
        </authorList>
    </citation>
    <scope>NUCLEOTIDE SEQUENCE [LARGE SCALE GENOMIC DNA]</scope>
    <source>
        <strain evidence="5">ATCC BAA 1058 / DSM 17464 / G20</strain>
    </source>
</reference>
<dbReference type="InterPro" id="IPR001763">
    <property type="entry name" value="Rhodanese-like_dom"/>
</dbReference>
<keyword evidence="5" id="KW-1185">Reference proteome</keyword>
<dbReference type="Pfam" id="PF07992">
    <property type="entry name" value="Pyr_redox_2"/>
    <property type="match status" value="1"/>
</dbReference>
<dbReference type="STRING" id="207559.Dde_2176"/>
<dbReference type="InterPro" id="IPR016156">
    <property type="entry name" value="FAD/NAD-linked_Rdtase_dimer_sf"/>
</dbReference>
<evidence type="ECO:0000313" key="4">
    <source>
        <dbReference type="EMBL" id="ABB38973.1"/>
    </source>
</evidence>
<keyword evidence="1" id="KW-0285">Flavoprotein</keyword>
<protein>
    <submittedName>
        <fullName evidence="4">FAD-dependent pyridine nucleotide-disulfide oxidoreductase</fullName>
    </submittedName>
</protein>
<feature type="domain" description="Rhodanese" evidence="3">
    <location>
        <begin position="456"/>
        <end position="542"/>
    </location>
</feature>
<dbReference type="PRINTS" id="PR00368">
    <property type="entry name" value="FADPNR"/>
</dbReference>
<dbReference type="InterPro" id="IPR050229">
    <property type="entry name" value="GlpE_sulfurtransferase"/>
</dbReference>
<dbReference type="PANTHER" id="PTHR43031">
    <property type="entry name" value="FAD-DEPENDENT OXIDOREDUCTASE"/>
    <property type="match status" value="1"/>
</dbReference>
<dbReference type="PANTHER" id="PTHR43031:SF1">
    <property type="entry name" value="PYRIDINE NUCLEOTIDE-DISULPHIDE OXIDOREDUCTASE"/>
    <property type="match status" value="1"/>
</dbReference>
<dbReference type="PROSITE" id="PS50206">
    <property type="entry name" value="RHODANESE_3"/>
    <property type="match status" value="1"/>
</dbReference>
<dbReference type="KEGG" id="dde:Dde_2176"/>
<proteinExistence type="predicted"/>
<dbReference type="Gene3D" id="3.40.250.10">
    <property type="entry name" value="Rhodanese-like domain"/>
    <property type="match status" value="1"/>
</dbReference>
<dbReference type="SUPFAM" id="SSF52821">
    <property type="entry name" value="Rhodanese/Cell cycle control phosphatase"/>
    <property type="match status" value="1"/>
</dbReference>
<dbReference type="Pfam" id="PF00581">
    <property type="entry name" value="Rhodanese"/>
    <property type="match status" value="1"/>
</dbReference>
<dbReference type="SMART" id="SM00450">
    <property type="entry name" value="RHOD"/>
    <property type="match status" value="1"/>
</dbReference>
<dbReference type="InterPro" id="IPR036873">
    <property type="entry name" value="Rhodanese-like_dom_sf"/>
</dbReference>
<accession>Q30ZC3</accession>
<evidence type="ECO:0000259" key="3">
    <source>
        <dbReference type="PROSITE" id="PS50206"/>
    </source>
</evidence>
<dbReference type="InterPro" id="IPR036188">
    <property type="entry name" value="FAD/NAD-bd_sf"/>
</dbReference>